<organism evidence="2 3">
    <name type="scientific">Panicum virgatum</name>
    <name type="common">Blackwell switchgrass</name>
    <dbReference type="NCBI Taxonomy" id="38727"/>
    <lineage>
        <taxon>Eukaryota</taxon>
        <taxon>Viridiplantae</taxon>
        <taxon>Streptophyta</taxon>
        <taxon>Embryophyta</taxon>
        <taxon>Tracheophyta</taxon>
        <taxon>Spermatophyta</taxon>
        <taxon>Magnoliopsida</taxon>
        <taxon>Liliopsida</taxon>
        <taxon>Poales</taxon>
        <taxon>Poaceae</taxon>
        <taxon>PACMAD clade</taxon>
        <taxon>Panicoideae</taxon>
        <taxon>Panicodae</taxon>
        <taxon>Paniceae</taxon>
        <taxon>Panicinae</taxon>
        <taxon>Panicum</taxon>
        <taxon>Panicum sect. Hiantes</taxon>
    </lineage>
</organism>
<sequence>MQFTVPFSSSVPPGLDEKLKRLECQPTDGLHVHRDTNGDMQRRQRNPSPKGWPLGHLQFSL</sequence>
<keyword evidence="3" id="KW-1185">Reference proteome</keyword>
<comment type="caution">
    <text evidence="2">The sequence shown here is derived from an EMBL/GenBank/DDBJ whole genome shotgun (WGS) entry which is preliminary data.</text>
</comment>
<evidence type="ECO:0000313" key="3">
    <source>
        <dbReference type="Proteomes" id="UP000823388"/>
    </source>
</evidence>
<accession>A0A8T0TKH0</accession>
<dbReference type="AlphaFoldDB" id="A0A8T0TKH0"/>
<reference evidence="2 3" key="1">
    <citation type="submission" date="2020-05" db="EMBL/GenBank/DDBJ databases">
        <title>WGS assembly of Panicum virgatum.</title>
        <authorList>
            <person name="Lovell J.T."/>
            <person name="Jenkins J."/>
            <person name="Shu S."/>
            <person name="Juenger T.E."/>
            <person name="Schmutz J."/>
        </authorList>
    </citation>
    <scope>NUCLEOTIDE SEQUENCE [LARGE SCALE GENOMIC DNA]</scope>
    <source>
        <strain evidence="3">cv. AP13</strain>
    </source>
</reference>
<evidence type="ECO:0000313" key="2">
    <source>
        <dbReference type="EMBL" id="KAG2609424.1"/>
    </source>
</evidence>
<evidence type="ECO:0000256" key="1">
    <source>
        <dbReference type="SAM" id="MobiDB-lite"/>
    </source>
</evidence>
<name>A0A8T0TKH0_PANVG</name>
<feature type="compositionally biased region" description="Basic and acidic residues" evidence="1">
    <location>
        <begin position="30"/>
        <end position="42"/>
    </location>
</feature>
<dbReference type="Proteomes" id="UP000823388">
    <property type="component" value="Chromosome 4K"/>
</dbReference>
<feature type="region of interest" description="Disordered" evidence="1">
    <location>
        <begin position="29"/>
        <end position="61"/>
    </location>
</feature>
<gene>
    <name evidence="2" type="ORF">PVAP13_4KG040616</name>
</gene>
<protein>
    <submittedName>
        <fullName evidence="2">Uncharacterized protein</fullName>
    </submittedName>
</protein>
<dbReference type="EMBL" id="CM029043">
    <property type="protein sequence ID" value="KAG2609424.1"/>
    <property type="molecule type" value="Genomic_DNA"/>
</dbReference>
<proteinExistence type="predicted"/>